<feature type="region of interest" description="Disordered" evidence="1">
    <location>
        <begin position="27"/>
        <end position="58"/>
    </location>
</feature>
<dbReference type="Proteomes" id="UP001482620">
    <property type="component" value="Unassembled WGS sequence"/>
</dbReference>
<proteinExistence type="predicted"/>
<keyword evidence="2" id="KW-0472">Membrane</keyword>
<evidence type="ECO:0000313" key="3">
    <source>
        <dbReference type="EMBL" id="MEQ2246700.1"/>
    </source>
</evidence>
<organism evidence="3 4">
    <name type="scientific">Ilyodon furcidens</name>
    <name type="common">goldbreast splitfin</name>
    <dbReference type="NCBI Taxonomy" id="33524"/>
    <lineage>
        <taxon>Eukaryota</taxon>
        <taxon>Metazoa</taxon>
        <taxon>Chordata</taxon>
        <taxon>Craniata</taxon>
        <taxon>Vertebrata</taxon>
        <taxon>Euteleostomi</taxon>
        <taxon>Actinopterygii</taxon>
        <taxon>Neopterygii</taxon>
        <taxon>Teleostei</taxon>
        <taxon>Neoteleostei</taxon>
        <taxon>Acanthomorphata</taxon>
        <taxon>Ovalentaria</taxon>
        <taxon>Atherinomorphae</taxon>
        <taxon>Cyprinodontiformes</taxon>
        <taxon>Goodeidae</taxon>
        <taxon>Ilyodon</taxon>
    </lineage>
</organism>
<name>A0ABV0UNK5_9TELE</name>
<keyword evidence="2" id="KW-1133">Transmembrane helix</keyword>
<keyword evidence="2" id="KW-0812">Transmembrane</keyword>
<dbReference type="EMBL" id="JAHRIQ010081189">
    <property type="protein sequence ID" value="MEQ2246700.1"/>
    <property type="molecule type" value="Genomic_DNA"/>
</dbReference>
<keyword evidence="4" id="KW-1185">Reference proteome</keyword>
<protein>
    <submittedName>
        <fullName evidence="3">Uncharacterized protein</fullName>
    </submittedName>
</protein>
<gene>
    <name evidence="3" type="ORF">ILYODFUR_002014</name>
</gene>
<reference evidence="3 4" key="1">
    <citation type="submission" date="2021-06" db="EMBL/GenBank/DDBJ databases">
        <authorList>
            <person name="Palmer J.M."/>
        </authorList>
    </citation>
    <scope>NUCLEOTIDE SEQUENCE [LARGE SCALE GENOMIC DNA]</scope>
    <source>
        <strain evidence="4">if_2019</strain>
        <tissue evidence="3">Muscle</tissue>
    </source>
</reference>
<feature type="compositionally biased region" description="Basic and acidic residues" evidence="1">
    <location>
        <begin position="30"/>
        <end position="49"/>
    </location>
</feature>
<evidence type="ECO:0000313" key="4">
    <source>
        <dbReference type="Proteomes" id="UP001482620"/>
    </source>
</evidence>
<sequence>MHAHTQKQTVDSDSYITGLERRPFGFTHLPKTDVKNKSERRSEWKETAHCRSSANSLHSKLTGEQTVAHDDIPMKKVTIAYKHLTHTDKFDIRGEEEVFSSLCLTCSTFFLCVCGFFAPLC</sequence>
<evidence type="ECO:0000256" key="1">
    <source>
        <dbReference type="SAM" id="MobiDB-lite"/>
    </source>
</evidence>
<accession>A0ABV0UNK5</accession>
<comment type="caution">
    <text evidence="3">The sequence shown here is derived from an EMBL/GenBank/DDBJ whole genome shotgun (WGS) entry which is preliminary data.</text>
</comment>
<evidence type="ECO:0000256" key="2">
    <source>
        <dbReference type="SAM" id="Phobius"/>
    </source>
</evidence>
<feature type="transmembrane region" description="Helical" evidence="2">
    <location>
        <begin position="98"/>
        <end position="118"/>
    </location>
</feature>